<evidence type="ECO:0000313" key="1">
    <source>
        <dbReference type="EMBL" id="KAI5673913.1"/>
    </source>
</evidence>
<proteinExistence type="predicted"/>
<evidence type="ECO:0000313" key="2">
    <source>
        <dbReference type="Proteomes" id="UP001060085"/>
    </source>
</evidence>
<gene>
    <name evidence="1" type="ORF">M9H77_14277</name>
</gene>
<dbReference type="EMBL" id="CM044703">
    <property type="protein sequence ID" value="KAI5673913.1"/>
    <property type="molecule type" value="Genomic_DNA"/>
</dbReference>
<keyword evidence="2" id="KW-1185">Reference proteome</keyword>
<dbReference type="Proteomes" id="UP001060085">
    <property type="component" value="Linkage Group LG03"/>
</dbReference>
<protein>
    <submittedName>
        <fullName evidence="1">Uncharacterized protein</fullName>
    </submittedName>
</protein>
<organism evidence="1 2">
    <name type="scientific">Catharanthus roseus</name>
    <name type="common">Madagascar periwinkle</name>
    <name type="synonym">Vinca rosea</name>
    <dbReference type="NCBI Taxonomy" id="4058"/>
    <lineage>
        <taxon>Eukaryota</taxon>
        <taxon>Viridiplantae</taxon>
        <taxon>Streptophyta</taxon>
        <taxon>Embryophyta</taxon>
        <taxon>Tracheophyta</taxon>
        <taxon>Spermatophyta</taxon>
        <taxon>Magnoliopsida</taxon>
        <taxon>eudicotyledons</taxon>
        <taxon>Gunneridae</taxon>
        <taxon>Pentapetalae</taxon>
        <taxon>asterids</taxon>
        <taxon>lamiids</taxon>
        <taxon>Gentianales</taxon>
        <taxon>Apocynaceae</taxon>
        <taxon>Rauvolfioideae</taxon>
        <taxon>Vinceae</taxon>
        <taxon>Catharanthinae</taxon>
        <taxon>Catharanthus</taxon>
    </lineage>
</organism>
<name>A0ACC0BMQ9_CATRO</name>
<accession>A0ACC0BMQ9</accession>
<reference evidence="2" key="1">
    <citation type="journal article" date="2023" name="Nat. Plants">
        <title>Single-cell RNA sequencing provides a high-resolution roadmap for understanding the multicellular compartmentation of specialized metabolism.</title>
        <authorList>
            <person name="Sun S."/>
            <person name="Shen X."/>
            <person name="Li Y."/>
            <person name="Li Y."/>
            <person name="Wang S."/>
            <person name="Li R."/>
            <person name="Zhang H."/>
            <person name="Shen G."/>
            <person name="Guo B."/>
            <person name="Wei J."/>
            <person name="Xu J."/>
            <person name="St-Pierre B."/>
            <person name="Chen S."/>
            <person name="Sun C."/>
        </authorList>
    </citation>
    <scope>NUCLEOTIDE SEQUENCE [LARGE SCALE GENOMIC DNA]</scope>
</reference>
<comment type="caution">
    <text evidence="1">The sequence shown here is derived from an EMBL/GenBank/DDBJ whole genome shotgun (WGS) entry which is preliminary data.</text>
</comment>
<sequence>MAVNEGTILESQAIEKLIATIDRAENRTQPWYDIYKNLECRSCQETKAIPRYLLNLNVIQGKESAKVILFEDVASIVIGCSGIDVNKSKYFQTMVNLNLKECKSLIKLNKKIEVQNGRLQVVVEAIEYVNDKLTTKLQETSIKERKLKCLPTKAKEEMKDKGGILVEVKKEKKKTKIKRKRESISNKINDIKGSNEQVCVI</sequence>